<feature type="domain" description="Glycosyl hydrolase family 32 C-terminal" evidence="7">
    <location>
        <begin position="701"/>
        <end position="854"/>
    </location>
</feature>
<evidence type="ECO:0000313" key="8">
    <source>
        <dbReference type="EMBL" id="GAA3005870.1"/>
    </source>
</evidence>
<dbReference type="Pfam" id="PF08244">
    <property type="entry name" value="Glyco_hydro_32C"/>
    <property type="match status" value="1"/>
</dbReference>
<dbReference type="PANTHER" id="PTHR42800">
    <property type="entry name" value="EXOINULINASE INUD (AFU_ORTHOLOGUE AFUA_5G00480)"/>
    <property type="match status" value="1"/>
</dbReference>
<keyword evidence="5" id="KW-0732">Signal</keyword>
<evidence type="ECO:0000259" key="6">
    <source>
        <dbReference type="Pfam" id="PF00251"/>
    </source>
</evidence>
<protein>
    <recommendedName>
        <fullName evidence="10">Glycosyl hydrolase family 32</fullName>
    </recommendedName>
</protein>
<dbReference type="Gene3D" id="2.115.10.20">
    <property type="entry name" value="Glycosyl hydrolase domain, family 43"/>
    <property type="match status" value="2"/>
</dbReference>
<evidence type="ECO:0000259" key="7">
    <source>
        <dbReference type="Pfam" id="PF08244"/>
    </source>
</evidence>
<dbReference type="InterPro" id="IPR013189">
    <property type="entry name" value="Glyco_hydro_32_C"/>
</dbReference>
<dbReference type="SUPFAM" id="SSF75005">
    <property type="entry name" value="Arabinanase/levansucrase/invertase"/>
    <property type="match status" value="1"/>
</dbReference>
<dbReference type="Pfam" id="PF00251">
    <property type="entry name" value="Glyco_hydro_32N"/>
    <property type="match status" value="2"/>
</dbReference>
<dbReference type="SUPFAM" id="SSF49899">
    <property type="entry name" value="Concanavalin A-like lectins/glucanases"/>
    <property type="match status" value="1"/>
</dbReference>
<dbReference type="PROSITE" id="PS00609">
    <property type="entry name" value="GLYCOSYL_HYDROL_F32"/>
    <property type="match status" value="1"/>
</dbReference>
<proteinExistence type="inferred from homology"/>
<evidence type="ECO:0000313" key="9">
    <source>
        <dbReference type="Proteomes" id="UP001499930"/>
    </source>
</evidence>
<evidence type="ECO:0008006" key="10">
    <source>
        <dbReference type="Google" id="ProtNLM"/>
    </source>
</evidence>
<evidence type="ECO:0000256" key="4">
    <source>
        <dbReference type="SAM" id="MobiDB-lite"/>
    </source>
</evidence>
<dbReference type="Gene3D" id="2.60.120.560">
    <property type="entry name" value="Exo-inulinase, domain 1"/>
    <property type="match status" value="1"/>
</dbReference>
<feature type="domain" description="Glycosyl hydrolase family 32 N-terminal" evidence="6">
    <location>
        <begin position="622"/>
        <end position="698"/>
    </location>
</feature>
<dbReference type="InterPro" id="IPR013148">
    <property type="entry name" value="Glyco_hydro_32_N"/>
</dbReference>
<feature type="region of interest" description="Disordered" evidence="4">
    <location>
        <begin position="417"/>
        <end position="436"/>
    </location>
</feature>
<organism evidence="8 9">
    <name type="scientific">Streptosporangium longisporum</name>
    <dbReference type="NCBI Taxonomy" id="46187"/>
    <lineage>
        <taxon>Bacteria</taxon>
        <taxon>Bacillati</taxon>
        <taxon>Actinomycetota</taxon>
        <taxon>Actinomycetes</taxon>
        <taxon>Streptosporangiales</taxon>
        <taxon>Streptosporangiaceae</taxon>
        <taxon>Streptosporangium</taxon>
    </lineage>
</organism>
<dbReference type="Proteomes" id="UP001499930">
    <property type="component" value="Unassembled WGS sequence"/>
</dbReference>
<evidence type="ECO:0000256" key="2">
    <source>
        <dbReference type="ARBA" id="ARBA00022801"/>
    </source>
</evidence>
<feature type="domain" description="Glycosyl hydrolase family 32 N-terminal" evidence="6">
    <location>
        <begin position="54"/>
        <end position="287"/>
    </location>
</feature>
<reference evidence="9" key="1">
    <citation type="journal article" date="2019" name="Int. J. Syst. Evol. Microbiol.">
        <title>The Global Catalogue of Microorganisms (GCM) 10K type strain sequencing project: providing services to taxonomists for standard genome sequencing and annotation.</title>
        <authorList>
            <consortium name="The Broad Institute Genomics Platform"/>
            <consortium name="The Broad Institute Genome Sequencing Center for Infectious Disease"/>
            <person name="Wu L."/>
            <person name="Ma J."/>
        </authorList>
    </citation>
    <scope>NUCLEOTIDE SEQUENCE [LARGE SCALE GENOMIC DNA]</scope>
    <source>
        <strain evidence="9">JCM 3106</strain>
    </source>
</reference>
<comment type="similarity">
    <text evidence="1">Belongs to the glycosyl hydrolase 32 family.</text>
</comment>
<evidence type="ECO:0000256" key="1">
    <source>
        <dbReference type="ARBA" id="ARBA00009902"/>
    </source>
</evidence>
<feature type="signal peptide" evidence="5">
    <location>
        <begin position="1"/>
        <end position="29"/>
    </location>
</feature>
<comment type="caution">
    <text evidence="8">The sequence shown here is derived from an EMBL/GenBank/DDBJ whole genome shotgun (WGS) entry which is preliminary data.</text>
</comment>
<sequence>MILHPRRAATASAIIAGVLVAGPATYAVAHGGHSGHGGHDRPPRYDQPHRPRLHYSPAKNWMNDPNGLVHHNGEYHLFYQYNPQGDVWGNISWGHAVSTDLVHWKELGVAIPATDDEKIFSGSVVVDRKNTAGFGRSAMVAIYTGWNPTTGVQSQSLAHSTDNGRTWTKYDGNPVIDLASKDFRDPKVFWYAKGGHWVMSVAMAAEQKIRFYRSANLKSWTELSDFGPANATGGAWECPDLFQVPVEGRPGAKKWVLAVSVGAGAIAGGSGVQYFVGDFDGTTFTADNLVTGDPPPAGRVFADFENGYDGWTVRNDPGHLPGPFGDAPAPGTLPGQNTVSGYQGAALVNGFVGGDAPQGSMTSRPFTIDQGYINLLVGGGRHPHREGTGDGTAPAGDTIADFEFPDDTTYEERGWTATGGLAGRKPARGSLPGQSPVIGYQGDRLASTFYDVDTTTGTLTSPEFTLTRNHLNLLVGGGNHPWGSAAPTAVNLLVDGQVVKTATGADSETLNWTSWDVSSLTGKKARIQIVDENPGGWGHLMVDQVTASDRPVLPRATETAVNLLVDGKVVRTATGEDSESLDWASWDVRDLAGRTATIQVNDLNSGGWGHINLDHIMFSDRPALSSRNRYSWADYGKDFYAAITFDGAPGREPVWLGWMNNWEYAQTVPTAPWRGAQSLPRTLTLRKVDGRLHLVQRPVRELRSLRTGPVRVVRNRTVTDATAHLPVTGTTMEIDAEFALGTADRFGLVVRADGDKEGTRIGYDRSTGRLYVDRTASGDNSAGPTFPGVHAGPVQTRDGKVSFTLYLDDSSVEVFGADGRTTITDQIFPGPAATGMKIFADNGTATLLSLKAWPLRSIWH</sequence>
<feature type="compositionally biased region" description="Basic and acidic residues" evidence="4">
    <location>
        <begin position="37"/>
        <end position="49"/>
    </location>
</feature>
<evidence type="ECO:0000256" key="3">
    <source>
        <dbReference type="ARBA" id="ARBA00023295"/>
    </source>
</evidence>
<dbReference type="InterPro" id="IPR001362">
    <property type="entry name" value="Glyco_hydro_32"/>
</dbReference>
<gene>
    <name evidence="8" type="ORF">GCM10017559_29550</name>
</gene>
<keyword evidence="9" id="KW-1185">Reference proteome</keyword>
<evidence type="ECO:0000256" key="5">
    <source>
        <dbReference type="SAM" id="SignalP"/>
    </source>
</evidence>
<dbReference type="InterPro" id="IPR018053">
    <property type="entry name" value="Glyco_hydro_32_AS"/>
</dbReference>
<feature type="chain" id="PRO_5045509600" description="Glycosyl hydrolase family 32" evidence="5">
    <location>
        <begin position="30"/>
        <end position="860"/>
    </location>
</feature>
<dbReference type="RefSeq" id="WP_344894371.1">
    <property type="nucleotide sequence ID" value="NZ_BAAAWD010000007.1"/>
</dbReference>
<feature type="region of interest" description="Disordered" evidence="4">
    <location>
        <begin position="30"/>
        <end position="49"/>
    </location>
</feature>
<accession>A0ABP6KGT8</accession>
<keyword evidence="3" id="KW-0326">Glycosidase</keyword>
<keyword evidence="2" id="KW-0378">Hydrolase</keyword>
<dbReference type="CDD" id="cd18622">
    <property type="entry name" value="GH32_Inu-like"/>
    <property type="match status" value="1"/>
</dbReference>
<dbReference type="InterPro" id="IPR023296">
    <property type="entry name" value="Glyco_hydro_beta-prop_sf"/>
</dbReference>
<dbReference type="InterPro" id="IPR013320">
    <property type="entry name" value="ConA-like_dom_sf"/>
</dbReference>
<dbReference type="EMBL" id="BAAAWD010000007">
    <property type="protein sequence ID" value="GAA3005870.1"/>
    <property type="molecule type" value="Genomic_DNA"/>
</dbReference>
<name>A0ABP6KGT8_9ACTN</name>
<dbReference type="PANTHER" id="PTHR42800:SF1">
    <property type="entry name" value="EXOINULINASE INUD (AFU_ORTHOLOGUE AFUA_5G00480)"/>
    <property type="match status" value="1"/>
</dbReference>
<dbReference type="SMART" id="SM00640">
    <property type="entry name" value="Glyco_32"/>
    <property type="match status" value="1"/>
</dbReference>